<dbReference type="CDD" id="cd00093">
    <property type="entry name" value="HTH_XRE"/>
    <property type="match status" value="1"/>
</dbReference>
<dbReference type="PROSITE" id="PS50943">
    <property type="entry name" value="HTH_CROC1"/>
    <property type="match status" value="1"/>
</dbReference>
<dbReference type="Pfam" id="PF17762">
    <property type="entry name" value="HTH_ParB"/>
    <property type="match status" value="1"/>
</dbReference>
<dbReference type="GO" id="GO:0005694">
    <property type="term" value="C:chromosome"/>
    <property type="evidence" value="ECO:0007669"/>
    <property type="project" value="TreeGrafter"/>
</dbReference>
<dbReference type="InterPro" id="IPR057240">
    <property type="entry name" value="ParB_dimer_C"/>
</dbReference>
<dbReference type="OrthoDB" id="9802051at2"/>
<dbReference type="STRING" id="1400863.BN873_360059"/>
<comment type="similarity">
    <text evidence="1">Belongs to the ParB family.</text>
</comment>
<gene>
    <name evidence="7" type="ORF">BN873_360059</name>
</gene>
<feature type="domain" description="HTH cro/C1-type" evidence="6">
    <location>
        <begin position="138"/>
        <end position="165"/>
    </location>
</feature>
<dbReference type="GO" id="GO:0045881">
    <property type="term" value="P:positive regulation of sporulation resulting in formation of a cellular spore"/>
    <property type="evidence" value="ECO:0007669"/>
    <property type="project" value="TreeGrafter"/>
</dbReference>
<reference evidence="7" key="2">
    <citation type="submission" date="2014-03" db="EMBL/GenBank/DDBJ databases">
        <title>Candidatus Competibacter-lineage genomes retrieved from metagenomes reveal functional metabolic diversity.</title>
        <authorList>
            <person name="McIlroy S.J."/>
            <person name="Albertsen M."/>
            <person name="Andresen E.K."/>
            <person name="Saunders A.M."/>
            <person name="Kristiansen R."/>
            <person name="Stokholm-Bjerregaard M."/>
            <person name="Nielsen K.L."/>
            <person name="Nielsen P.H."/>
        </authorList>
    </citation>
    <scope>NUCLEOTIDE SEQUENCE</scope>
    <source>
        <strain evidence="7">Run_A_D11</strain>
    </source>
</reference>
<dbReference type="InterPro" id="IPR001387">
    <property type="entry name" value="Cro/C1-type_HTH"/>
</dbReference>
<evidence type="ECO:0000313" key="8">
    <source>
        <dbReference type="Proteomes" id="UP000035760"/>
    </source>
</evidence>
<dbReference type="NCBIfam" id="TIGR00180">
    <property type="entry name" value="parB_part"/>
    <property type="match status" value="1"/>
</dbReference>
<dbReference type="EMBL" id="CBTJ020000043">
    <property type="protein sequence ID" value="CDI02965.1"/>
    <property type="molecule type" value="Genomic_DNA"/>
</dbReference>
<dbReference type="InterPro" id="IPR036086">
    <property type="entry name" value="ParB/Sulfiredoxin_sf"/>
</dbReference>
<keyword evidence="3" id="KW-0159">Chromosome partition</keyword>
<evidence type="ECO:0000256" key="4">
    <source>
        <dbReference type="ARBA" id="ARBA00023125"/>
    </source>
</evidence>
<dbReference type="GO" id="GO:0003677">
    <property type="term" value="F:DNA binding"/>
    <property type="evidence" value="ECO:0007669"/>
    <property type="project" value="UniProtKB-KW"/>
</dbReference>
<dbReference type="Proteomes" id="UP000035760">
    <property type="component" value="Unassembled WGS sequence"/>
</dbReference>
<evidence type="ECO:0000313" key="7">
    <source>
        <dbReference type="EMBL" id="CDI02965.1"/>
    </source>
</evidence>
<dbReference type="InterPro" id="IPR003115">
    <property type="entry name" value="ParB_N"/>
</dbReference>
<dbReference type="GO" id="GO:0007059">
    <property type="term" value="P:chromosome segregation"/>
    <property type="evidence" value="ECO:0007669"/>
    <property type="project" value="UniProtKB-KW"/>
</dbReference>
<dbReference type="FunFam" id="1.10.10.2830:FF:000001">
    <property type="entry name" value="Chromosome partitioning protein ParB"/>
    <property type="match status" value="1"/>
</dbReference>
<protein>
    <recommendedName>
        <fullName evidence="2">Probable chromosome-partitioning protein ParB</fullName>
    </recommendedName>
</protein>
<comment type="caution">
    <text evidence="7">The sequence shown here is derived from an EMBL/GenBank/DDBJ whole genome shotgun (WGS) entry which is preliminary data.</text>
</comment>
<dbReference type="AlphaFoldDB" id="W6MAI6"/>
<comment type="function">
    <text evidence="5">Involved in chromosome partition. Localize to both poles of the predivisional cell following completion of DNA replication. Binds to the DNA origin of replication.</text>
</comment>
<dbReference type="FunFam" id="3.90.1530.30:FF:000001">
    <property type="entry name" value="Chromosome partitioning protein ParB"/>
    <property type="match status" value="1"/>
</dbReference>
<keyword evidence="4" id="KW-0238">DNA-binding</keyword>
<dbReference type="Gene3D" id="3.90.1530.30">
    <property type="match status" value="1"/>
</dbReference>
<reference evidence="7" key="1">
    <citation type="submission" date="2013-07" db="EMBL/GenBank/DDBJ databases">
        <authorList>
            <person name="McIlroy S."/>
        </authorList>
    </citation>
    <scope>NUCLEOTIDE SEQUENCE [LARGE SCALE GENOMIC DNA]</scope>
    <source>
        <strain evidence="7">Run_A_D11</strain>
    </source>
</reference>
<proteinExistence type="inferred from homology"/>
<evidence type="ECO:0000259" key="6">
    <source>
        <dbReference type="PROSITE" id="PS50943"/>
    </source>
</evidence>
<dbReference type="PANTHER" id="PTHR33375:SF1">
    <property type="entry name" value="CHROMOSOME-PARTITIONING PROTEIN PARB-RELATED"/>
    <property type="match status" value="1"/>
</dbReference>
<organism evidence="7 8">
    <name type="scientific">Candidatus Competibacter denitrificans Run_A_D11</name>
    <dbReference type="NCBI Taxonomy" id="1400863"/>
    <lineage>
        <taxon>Bacteria</taxon>
        <taxon>Pseudomonadati</taxon>
        <taxon>Pseudomonadota</taxon>
        <taxon>Gammaproteobacteria</taxon>
        <taxon>Candidatus Competibacteraceae</taxon>
        <taxon>Candidatus Competibacter</taxon>
    </lineage>
</organism>
<evidence type="ECO:0000256" key="5">
    <source>
        <dbReference type="ARBA" id="ARBA00025472"/>
    </source>
</evidence>
<keyword evidence="8" id="KW-1185">Reference proteome</keyword>
<dbReference type="Pfam" id="PF23552">
    <property type="entry name" value="ParB_C"/>
    <property type="match status" value="1"/>
</dbReference>
<dbReference type="Gene3D" id="1.10.10.2830">
    <property type="match status" value="1"/>
</dbReference>
<dbReference type="SUPFAM" id="SSF110849">
    <property type="entry name" value="ParB/Sulfiredoxin"/>
    <property type="match status" value="1"/>
</dbReference>
<dbReference type="PANTHER" id="PTHR33375">
    <property type="entry name" value="CHROMOSOME-PARTITIONING PROTEIN PARB-RELATED"/>
    <property type="match status" value="1"/>
</dbReference>
<name>W6MAI6_9GAMM</name>
<dbReference type="RefSeq" id="WP_048673511.1">
    <property type="nucleotide sequence ID" value="NZ_CBTJ020000043.1"/>
</dbReference>
<dbReference type="InterPro" id="IPR004437">
    <property type="entry name" value="ParB/RepB/Spo0J"/>
</dbReference>
<dbReference type="InterPro" id="IPR050336">
    <property type="entry name" value="Chromosome_partition/occlusion"/>
</dbReference>
<evidence type="ECO:0000256" key="1">
    <source>
        <dbReference type="ARBA" id="ARBA00006295"/>
    </source>
</evidence>
<dbReference type="InterPro" id="IPR041468">
    <property type="entry name" value="HTH_ParB/Spo0J"/>
</dbReference>
<sequence>MSRHKPLKSLGDWIGTGGHGFDGSLLNGDDGTVQLLELDRLVAGRYQPRQRIDEAYLADLEQSIRRFGVIEPLVVRPLPDGRYEILAGHMRWRAAQRAGLQRVAAVIREADDRTAAAIALVENLLRRELNPIEEGRALRRLHEEFGLTQERLAELVGLSQPTISKALRLLDLAPQVQSLIEEGQLDAGHGKTLLSLPLVAQVQLAEQAVRAGWSVRELERRRALLVADSPINAIPARDPNLVQLEERLQERLAAAVKLRYDPVRGRGRIEIGFANLEECEGILERLGLNSLDS</sequence>
<evidence type="ECO:0000256" key="3">
    <source>
        <dbReference type="ARBA" id="ARBA00022829"/>
    </source>
</evidence>
<evidence type="ECO:0000256" key="2">
    <source>
        <dbReference type="ARBA" id="ARBA00022372"/>
    </source>
</evidence>
<dbReference type="SMART" id="SM00470">
    <property type="entry name" value="ParB"/>
    <property type="match status" value="1"/>
</dbReference>
<accession>W6MAI6</accession>
<dbReference type="Pfam" id="PF02195">
    <property type="entry name" value="ParB_N"/>
    <property type="match status" value="1"/>
</dbReference>